<comment type="function">
    <text evidence="5">Assembles a suppression complex (suppresome) by tethering SIRT1 and MDM2 to regulate composite modifications of p53/TP53. Confers both deacetylation-mediated functional inactivation, by SIRT1, and ubiquitination-dependent degradation, by MDM2, of p53/TP53, promoting a proliferative and cell survival behaviors. May play a role in the regulation of spermatogenesis.</text>
</comment>
<dbReference type="Proteomes" id="UP000298277">
    <property type="component" value="Unassembled WGS sequence"/>
</dbReference>
<evidence type="ECO:0000256" key="1">
    <source>
        <dbReference type="ARBA" id="ARBA00004218"/>
    </source>
</evidence>
<evidence type="ECO:0000256" key="6">
    <source>
        <dbReference type="SAM" id="MobiDB-lite"/>
    </source>
</evidence>
<keyword evidence="8" id="KW-1185">Reference proteome</keyword>
<organism evidence="7 8">
    <name type="scientific">Leptospira gomenensis</name>
    <dbReference type="NCBI Taxonomy" id="2484974"/>
    <lineage>
        <taxon>Bacteria</taxon>
        <taxon>Pseudomonadati</taxon>
        <taxon>Spirochaetota</taxon>
        <taxon>Spirochaetia</taxon>
        <taxon>Leptospirales</taxon>
        <taxon>Leptospiraceae</taxon>
        <taxon>Leptospira</taxon>
    </lineage>
</organism>
<dbReference type="InterPro" id="IPR052472">
    <property type="entry name" value="MORN3"/>
</dbReference>
<protein>
    <recommendedName>
        <fullName evidence="4">MORN repeat-containing protein 3</fullName>
    </recommendedName>
</protein>
<dbReference type="PANTHER" id="PTHR46511">
    <property type="entry name" value="MORN REPEAT-CONTAINING PROTEIN 3"/>
    <property type="match status" value="1"/>
</dbReference>
<name>A0A5F1YK94_9LEPT</name>
<evidence type="ECO:0000256" key="4">
    <source>
        <dbReference type="ARBA" id="ARBA00039854"/>
    </source>
</evidence>
<dbReference type="EMBL" id="RQFA01000037">
    <property type="protein sequence ID" value="TGK34488.1"/>
    <property type="molecule type" value="Genomic_DNA"/>
</dbReference>
<dbReference type="SUPFAM" id="SSF82185">
    <property type="entry name" value="Histone H3 K4-specific methyltransferase SET7/9 N-terminal domain"/>
    <property type="match status" value="1"/>
</dbReference>
<dbReference type="OrthoDB" id="345644at2"/>
<evidence type="ECO:0000256" key="2">
    <source>
        <dbReference type="ARBA" id="ARBA00022737"/>
    </source>
</evidence>
<evidence type="ECO:0000313" key="8">
    <source>
        <dbReference type="Proteomes" id="UP000298277"/>
    </source>
</evidence>
<dbReference type="Pfam" id="PF02493">
    <property type="entry name" value="MORN"/>
    <property type="match status" value="2"/>
</dbReference>
<keyword evidence="2" id="KW-0677">Repeat</keyword>
<evidence type="ECO:0000256" key="5">
    <source>
        <dbReference type="ARBA" id="ARBA00045851"/>
    </source>
</evidence>
<dbReference type="AlphaFoldDB" id="A0A5F1YK94"/>
<evidence type="ECO:0000256" key="3">
    <source>
        <dbReference type="ARBA" id="ARBA00023329"/>
    </source>
</evidence>
<comment type="subcellular location">
    <subcellularLocation>
        <location evidence="1">Cytoplasmic vesicle</location>
        <location evidence="1">Secretory vesicle</location>
        <location evidence="1">Acrosome</location>
    </subcellularLocation>
</comment>
<dbReference type="InterPro" id="IPR003409">
    <property type="entry name" value="MORN"/>
</dbReference>
<proteinExistence type="predicted"/>
<dbReference type="Gene3D" id="2.20.110.10">
    <property type="entry name" value="Histone H3 K4-specific methyltransferase SET7/9 N-terminal domain"/>
    <property type="match status" value="1"/>
</dbReference>
<feature type="region of interest" description="Disordered" evidence="6">
    <location>
        <begin position="76"/>
        <end position="99"/>
    </location>
</feature>
<dbReference type="SMART" id="SM00698">
    <property type="entry name" value="MORN"/>
    <property type="match status" value="2"/>
</dbReference>
<dbReference type="GO" id="GO:0031410">
    <property type="term" value="C:cytoplasmic vesicle"/>
    <property type="evidence" value="ECO:0007669"/>
    <property type="project" value="UniProtKB-KW"/>
</dbReference>
<accession>A0A5F1YK94</accession>
<reference evidence="7" key="1">
    <citation type="journal article" date="2019" name="PLoS Negl. Trop. Dis.">
        <title>Revisiting the worldwide diversity of Leptospira species in the environment.</title>
        <authorList>
            <person name="Vincent A.T."/>
            <person name="Schiettekatte O."/>
            <person name="Bourhy P."/>
            <person name="Veyrier F.J."/>
            <person name="Picardeau M."/>
        </authorList>
    </citation>
    <scope>NUCLEOTIDE SEQUENCE [LARGE SCALE GENOMIC DNA]</scope>
    <source>
        <strain evidence="7">201800299</strain>
    </source>
</reference>
<gene>
    <name evidence="7" type="ORF">EHQ17_08660</name>
</gene>
<comment type="caution">
    <text evidence="7">The sequence shown here is derived from an EMBL/GenBank/DDBJ whole genome shotgun (WGS) entry which is preliminary data.</text>
</comment>
<evidence type="ECO:0000313" key="7">
    <source>
        <dbReference type="EMBL" id="TGK34488.1"/>
    </source>
</evidence>
<dbReference type="PANTHER" id="PTHR46511:SF1">
    <property type="entry name" value="MORN REPEAT-CONTAINING PROTEIN 3"/>
    <property type="match status" value="1"/>
</dbReference>
<sequence>MDMVLSQIYRTTIAILLCSLLIGCGKKNKEISKPSEAHKKSSVKKNDLDLEPDIKERKFFQEDAFGQPKKYVEPESAQEEVVASSENVRPKKENKSLNSYVGSPPGCKSGNCNNGNGIFVYDSGEVYSGSFKNEQRHGFGSIQYKDGDRFSGGFRFDKKYGPGTYRFSSGAIFSGRFLEDGESAEGFLTVGKKRKECSILRNRMSCSR</sequence>
<keyword evidence="3" id="KW-0968">Cytoplasmic vesicle</keyword>